<sequence>MLLSSSILLPSGKRRLYNLSRLEQEAMEHYIKDSLAAGIIHPSTSPLGAGFFFVKKKDSSLWPCIDFRGLTNITVKNKYPLPLIDSAFTPLQGATVFTKLDLLNAYHLDLQKISH</sequence>
<dbReference type="Proteomes" id="UP000831701">
    <property type="component" value="Chromosome 22"/>
</dbReference>
<comment type="caution">
    <text evidence="1">The sequence shown here is derived from an EMBL/GenBank/DDBJ whole genome shotgun (WGS) entry which is preliminary data.</text>
</comment>
<dbReference type="EMBL" id="CM041552">
    <property type="protein sequence ID" value="KAI3353703.1"/>
    <property type="molecule type" value="Genomic_DNA"/>
</dbReference>
<reference evidence="1" key="1">
    <citation type="submission" date="2022-04" db="EMBL/GenBank/DDBJ databases">
        <title>Jade perch genome.</title>
        <authorList>
            <person name="Chao B."/>
        </authorList>
    </citation>
    <scope>NUCLEOTIDE SEQUENCE</scope>
    <source>
        <strain evidence="1">CB-2022</strain>
    </source>
</reference>
<accession>A0ACB8VDQ0</accession>
<organism evidence="1 2">
    <name type="scientific">Scortum barcoo</name>
    <name type="common">barcoo grunter</name>
    <dbReference type="NCBI Taxonomy" id="214431"/>
    <lineage>
        <taxon>Eukaryota</taxon>
        <taxon>Metazoa</taxon>
        <taxon>Chordata</taxon>
        <taxon>Craniata</taxon>
        <taxon>Vertebrata</taxon>
        <taxon>Euteleostomi</taxon>
        <taxon>Actinopterygii</taxon>
        <taxon>Neopterygii</taxon>
        <taxon>Teleostei</taxon>
        <taxon>Neoteleostei</taxon>
        <taxon>Acanthomorphata</taxon>
        <taxon>Eupercaria</taxon>
        <taxon>Centrarchiformes</taxon>
        <taxon>Terapontoidei</taxon>
        <taxon>Terapontidae</taxon>
        <taxon>Scortum</taxon>
    </lineage>
</organism>
<proteinExistence type="predicted"/>
<protein>
    <submittedName>
        <fullName evidence="1">Uncharacterized protein</fullName>
    </submittedName>
</protein>
<evidence type="ECO:0000313" key="1">
    <source>
        <dbReference type="EMBL" id="KAI3353703.1"/>
    </source>
</evidence>
<keyword evidence="2" id="KW-1185">Reference proteome</keyword>
<name>A0ACB8VDQ0_9TELE</name>
<gene>
    <name evidence="1" type="ORF">L3Q82_004945</name>
</gene>
<evidence type="ECO:0000313" key="2">
    <source>
        <dbReference type="Proteomes" id="UP000831701"/>
    </source>
</evidence>